<organism evidence="1">
    <name type="scientific">Tetraselmis sp. GSL018</name>
    <dbReference type="NCBI Taxonomy" id="582737"/>
    <lineage>
        <taxon>Eukaryota</taxon>
        <taxon>Viridiplantae</taxon>
        <taxon>Chlorophyta</taxon>
        <taxon>core chlorophytes</taxon>
        <taxon>Chlorodendrophyceae</taxon>
        <taxon>Chlorodendrales</taxon>
        <taxon>Chlorodendraceae</taxon>
        <taxon>Tetraselmis</taxon>
    </lineage>
</organism>
<reference evidence="1" key="1">
    <citation type="submission" date="2014-05" db="EMBL/GenBank/DDBJ databases">
        <title>The transcriptome of the halophilic microalga Tetraselmis sp. GSL018 isolated from the Great Salt Lake, Utah.</title>
        <authorList>
            <person name="Jinkerson R.E."/>
            <person name="D'Adamo S."/>
            <person name="Posewitz M.C."/>
        </authorList>
    </citation>
    <scope>NUCLEOTIDE SEQUENCE</scope>
    <source>
        <strain evidence="1">GSL018</strain>
    </source>
</reference>
<accession>A0A061S763</accession>
<sequence length="56" mass="6386">MGVELLASKILEDKGMGEYSRGVLWLEEWVQLYNKLTGVLDRSQGTRAKTWHCGEC</sequence>
<gene>
    <name evidence="1" type="ORF">TSPGSL018_11097</name>
</gene>
<dbReference type="EMBL" id="GBEZ01005197">
    <property type="protein sequence ID" value="JAC80083.1"/>
    <property type="molecule type" value="Transcribed_RNA"/>
</dbReference>
<dbReference type="AlphaFoldDB" id="A0A061S763"/>
<name>A0A061S763_9CHLO</name>
<proteinExistence type="predicted"/>
<evidence type="ECO:0000313" key="1">
    <source>
        <dbReference type="EMBL" id="JAC80083.1"/>
    </source>
</evidence>
<protein>
    <submittedName>
        <fullName evidence="1">Uncharacterized protein</fullName>
    </submittedName>
</protein>